<keyword evidence="3" id="KW-1185">Reference proteome</keyword>
<evidence type="ECO:0000313" key="2">
    <source>
        <dbReference type="EMBL" id="CRL21979.1"/>
    </source>
</evidence>
<feature type="region of interest" description="Disordered" evidence="1">
    <location>
        <begin position="1"/>
        <end position="24"/>
    </location>
</feature>
<accession>A0A0G4P6X2</accession>
<evidence type="ECO:0000313" key="3">
    <source>
        <dbReference type="Proteomes" id="UP000053732"/>
    </source>
</evidence>
<protein>
    <submittedName>
        <fullName evidence="2">Str. FM013</fullName>
    </submittedName>
</protein>
<feature type="compositionally biased region" description="Acidic residues" evidence="1">
    <location>
        <begin position="256"/>
        <end position="283"/>
    </location>
</feature>
<sequence length="376" mass="42124">MAKKKTKQRNSNEKPKRLLTPEVSPKIDYHRPLSSKQYGIPAHFLRNYPKLTPSSPGSSTIIMPNVNEDVGHTVLHFLYTGGYETVSSPLDEGVSDLAREYKRSVLVYYASRTWGLTDLEILAKQKMEHLDEDLPILEILRVVRDVFSRLPADETWLPSYIRGNLQRLPKPEVAGLDLHAFYNILGQDHQFDNAVMKMILEMLSISLCSMKDQHAKILNGIISEESPLRGPSPEDPEPVPEDPEPSTFKEAVPESTFEEAVPEPTFEEAVPEPELEPVLEESPAEGGSERWIIPQVSADTDSWSRASLSPGDTSNTEILPEATDQGYIARISWSDLSLYGNWENMSSKKRAKRASKLRSRGLPVPSETGFISIVAD</sequence>
<feature type="region of interest" description="Disordered" evidence="1">
    <location>
        <begin position="223"/>
        <end position="290"/>
    </location>
</feature>
<dbReference type="PANTHER" id="PTHR37538">
    <property type="entry name" value="BTB DOMAIN-CONTAINING PROTEIN"/>
    <property type="match status" value="1"/>
</dbReference>
<feature type="compositionally biased region" description="Acidic residues" evidence="1">
    <location>
        <begin position="234"/>
        <end position="244"/>
    </location>
</feature>
<organism evidence="2 3">
    <name type="scientific">Penicillium camemberti (strain FM 013)</name>
    <dbReference type="NCBI Taxonomy" id="1429867"/>
    <lineage>
        <taxon>Eukaryota</taxon>
        <taxon>Fungi</taxon>
        <taxon>Dikarya</taxon>
        <taxon>Ascomycota</taxon>
        <taxon>Pezizomycotina</taxon>
        <taxon>Eurotiomycetes</taxon>
        <taxon>Eurotiomycetidae</taxon>
        <taxon>Eurotiales</taxon>
        <taxon>Aspergillaceae</taxon>
        <taxon>Penicillium</taxon>
    </lineage>
</organism>
<name>A0A0G4P6X2_PENC3</name>
<dbReference type="EMBL" id="HG793139">
    <property type="protein sequence ID" value="CRL21979.1"/>
    <property type="molecule type" value="Genomic_DNA"/>
</dbReference>
<evidence type="ECO:0000256" key="1">
    <source>
        <dbReference type="SAM" id="MobiDB-lite"/>
    </source>
</evidence>
<reference evidence="2 3" key="1">
    <citation type="journal article" date="2014" name="Nat. Commun.">
        <title>Multiple recent horizontal transfers of a large genomic region in cheese making fungi.</title>
        <authorList>
            <person name="Cheeseman K."/>
            <person name="Ropars J."/>
            <person name="Renault P."/>
            <person name="Dupont J."/>
            <person name="Gouzy J."/>
            <person name="Branca A."/>
            <person name="Abraham A.L."/>
            <person name="Ceppi M."/>
            <person name="Conseiller E."/>
            <person name="Debuchy R."/>
            <person name="Malagnac F."/>
            <person name="Goarin A."/>
            <person name="Silar P."/>
            <person name="Lacoste S."/>
            <person name="Sallet E."/>
            <person name="Bensimon A."/>
            <person name="Giraud T."/>
            <person name="Brygoo Y."/>
        </authorList>
    </citation>
    <scope>NUCLEOTIDE SEQUENCE [LARGE SCALE GENOMIC DNA]</scope>
    <source>
        <strain evidence="3">FM 013</strain>
    </source>
</reference>
<gene>
    <name evidence="2" type="ORF">PCAMFM013_S006g000519</name>
</gene>
<dbReference type="Proteomes" id="UP000053732">
    <property type="component" value="Unassembled WGS sequence"/>
</dbReference>
<dbReference type="PANTHER" id="PTHR37538:SF1">
    <property type="entry name" value="BTB DOMAIN-CONTAINING PROTEIN"/>
    <property type="match status" value="1"/>
</dbReference>
<feature type="region of interest" description="Disordered" evidence="1">
    <location>
        <begin position="353"/>
        <end position="376"/>
    </location>
</feature>
<proteinExistence type="predicted"/>
<dbReference type="AlphaFoldDB" id="A0A0G4P6X2"/>